<name>A0A9X3EYC4_9BACT</name>
<dbReference type="SUPFAM" id="SSF69318">
    <property type="entry name" value="Integrin alpha N-terminal domain"/>
    <property type="match status" value="1"/>
</dbReference>
<evidence type="ECO:0000313" key="2">
    <source>
        <dbReference type="EMBL" id="MCY1012587.1"/>
    </source>
</evidence>
<evidence type="ECO:0000313" key="3">
    <source>
        <dbReference type="Proteomes" id="UP001150924"/>
    </source>
</evidence>
<dbReference type="Pfam" id="PF13517">
    <property type="entry name" value="FG-GAP_3"/>
    <property type="match status" value="2"/>
</dbReference>
<organism evidence="2 3">
    <name type="scientific">Nannocystis pusilla</name>
    <dbReference type="NCBI Taxonomy" id="889268"/>
    <lineage>
        <taxon>Bacteria</taxon>
        <taxon>Pseudomonadati</taxon>
        <taxon>Myxococcota</taxon>
        <taxon>Polyangia</taxon>
        <taxon>Nannocystales</taxon>
        <taxon>Nannocystaceae</taxon>
        <taxon>Nannocystis</taxon>
    </lineage>
</organism>
<gene>
    <name evidence="2" type="ORF">OV079_45065</name>
</gene>
<keyword evidence="1" id="KW-0732">Signal</keyword>
<dbReference type="InterPro" id="IPR028994">
    <property type="entry name" value="Integrin_alpha_N"/>
</dbReference>
<evidence type="ECO:0000256" key="1">
    <source>
        <dbReference type="ARBA" id="ARBA00022729"/>
    </source>
</evidence>
<dbReference type="AlphaFoldDB" id="A0A9X3EYC4"/>
<dbReference type="InterPro" id="IPR013517">
    <property type="entry name" value="FG-GAP"/>
</dbReference>
<accession>A0A9X3EYC4</accession>
<dbReference type="RefSeq" id="WP_267776056.1">
    <property type="nucleotide sequence ID" value="NZ_JAPNKE010000002.1"/>
</dbReference>
<proteinExistence type="predicted"/>
<comment type="caution">
    <text evidence="2">The sequence shown here is derived from an EMBL/GenBank/DDBJ whole genome shotgun (WGS) entry which is preliminary data.</text>
</comment>
<keyword evidence="3" id="KW-1185">Reference proteome</keyword>
<protein>
    <submittedName>
        <fullName evidence="2">VCBS repeat-containing protein</fullName>
    </submittedName>
</protein>
<dbReference type="PANTHER" id="PTHR44103">
    <property type="entry name" value="PROPROTEIN CONVERTASE P"/>
    <property type="match status" value="1"/>
</dbReference>
<dbReference type="PANTHER" id="PTHR44103:SF1">
    <property type="entry name" value="PROPROTEIN CONVERTASE P"/>
    <property type="match status" value="1"/>
</dbReference>
<dbReference type="Proteomes" id="UP001150924">
    <property type="component" value="Unassembled WGS sequence"/>
</dbReference>
<sequence>MVVADFAGRGDEQVIVISEEDDYQLYGVSLDREEHVLFDPIASLPAGEYSFSGADVDGDRRLDLVAAGLGQTSRSVILSGSTDGGFSQPQALDGVSGAKDRLFVDMNGDGRLDLLSLAEDGVWVAEALGDAQFAGAYKWTQVAGTRLIATDLERDGRPDLVVAGPGRRPVWVRRGGEGSATDVRLLLDVPATAVAAVDLERDGIDEIVVASTQGEGLNMLDVGHWSAAGRRSFSAWRWWGARSARSAGSPAVGVPRLC</sequence>
<reference evidence="2" key="1">
    <citation type="submission" date="2022-11" db="EMBL/GenBank/DDBJ databases">
        <title>Minimal conservation of predation-associated metabolite biosynthetic gene clusters underscores biosynthetic potential of Myxococcota including descriptions for ten novel species: Archangium lansinium sp. nov., Myxococcus landrumus sp. nov., Nannocystis bai.</title>
        <authorList>
            <person name="Ahearne A."/>
            <person name="Stevens C."/>
            <person name="Phillips K."/>
        </authorList>
    </citation>
    <scope>NUCLEOTIDE SEQUENCE</scope>
    <source>
        <strain evidence="2">Na p29</strain>
    </source>
</reference>
<dbReference type="EMBL" id="JAPNKE010000002">
    <property type="protein sequence ID" value="MCY1012587.1"/>
    <property type="molecule type" value="Genomic_DNA"/>
</dbReference>